<keyword evidence="2" id="KW-0479">Metal-binding</keyword>
<sequence>MNAEIVSLRNENAQLRQQLADINKKLQRFLAAQQQQPKHRAPPKGGEGTGPTCPVAYAAKTPQPTPQPRASPQPTETPGETAGGEEQRGLSEHGIRSLVDQSSLGTGPVTVDRHVRSGARRLPVERKVAAVIPRLLRGPLLRVSSGTAADRRRWPCVAAGLGNLLVSGRWQSDDGGGGEDDETMSSKSKRYFVNTLPDYDGSPIPLERELWIERCRDTVQRVFTHQGTSFSDCDGGLYVGVAGVAFMAHRVAQSPHFGADRARLLTKAQTYLGHALSYADQPQVRADRAMQSAFLLGSAGVWALAAVVAAEVGRHDDCDNFLARYAAVADVCTPVKFLDCGSDELFVGRAGYLTGLLYLRSRLGREVVPDEKIAMLLHAMVQSGREYAKKHRCPCPLMYAYYDVEYLGAAHGLSSILLTLLHFPWFVAGDPTVERDVRASVDFLLHVQTPRGNFPCDLEDITKPRRSQDELVHWCHGAPVRRHIAQALTTTFAMWKARRKSRTKNQYGKKRKKSNLENLRGRSAPARSNEGDGDRPSVAGDDTLDNVGLAPHRPLMITPPAAAASVSIQAMLHPLQVAEVRRNAENKLHELSSTGATATEVQPVGRS</sequence>
<dbReference type="PRINTS" id="PR01950">
    <property type="entry name" value="LANCSUPER"/>
</dbReference>
<dbReference type="PANTHER" id="PTHR12736">
    <property type="entry name" value="LANC-LIKE PROTEIN"/>
    <property type="match status" value="1"/>
</dbReference>
<comment type="similarity">
    <text evidence="1">Belongs to the LanC-like protein family.</text>
</comment>
<keyword evidence="2" id="KW-0862">Zinc</keyword>
<dbReference type="GO" id="GO:0031179">
    <property type="term" value="P:peptide modification"/>
    <property type="evidence" value="ECO:0007669"/>
    <property type="project" value="InterPro"/>
</dbReference>
<proteinExistence type="inferred from homology"/>
<dbReference type="VEuPathDB" id="VectorBase:HLOH_054865"/>
<evidence type="ECO:0000256" key="2">
    <source>
        <dbReference type="PIRSR" id="PIRSR607822-1"/>
    </source>
</evidence>
<evidence type="ECO:0000313" key="4">
    <source>
        <dbReference type="EMBL" id="KAH9382303.1"/>
    </source>
</evidence>
<dbReference type="PANTHER" id="PTHR12736:SF7">
    <property type="entry name" value="LANC-LIKE PROTEIN 3"/>
    <property type="match status" value="1"/>
</dbReference>
<evidence type="ECO:0000256" key="3">
    <source>
        <dbReference type="SAM" id="MobiDB-lite"/>
    </source>
</evidence>
<dbReference type="Gene3D" id="1.50.10.10">
    <property type="match status" value="1"/>
</dbReference>
<feature type="compositionally biased region" description="Basic residues" evidence="3">
    <location>
        <begin position="499"/>
        <end position="513"/>
    </location>
</feature>
<dbReference type="Proteomes" id="UP000821853">
    <property type="component" value="Chromosome 9"/>
</dbReference>
<feature type="region of interest" description="Disordered" evidence="3">
    <location>
        <begin position="28"/>
        <end position="92"/>
    </location>
</feature>
<dbReference type="OrthoDB" id="10257263at2759"/>
<reference evidence="4 5" key="1">
    <citation type="journal article" date="2020" name="Cell">
        <title>Large-Scale Comparative Analyses of Tick Genomes Elucidate Their Genetic Diversity and Vector Capacities.</title>
        <authorList>
            <consortium name="Tick Genome and Microbiome Consortium (TIGMIC)"/>
            <person name="Jia N."/>
            <person name="Wang J."/>
            <person name="Shi W."/>
            <person name="Du L."/>
            <person name="Sun Y."/>
            <person name="Zhan W."/>
            <person name="Jiang J.F."/>
            <person name="Wang Q."/>
            <person name="Zhang B."/>
            <person name="Ji P."/>
            <person name="Bell-Sakyi L."/>
            <person name="Cui X.M."/>
            <person name="Yuan T.T."/>
            <person name="Jiang B.G."/>
            <person name="Yang W.F."/>
            <person name="Lam T.T."/>
            <person name="Chang Q.C."/>
            <person name="Ding S.J."/>
            <person name="Wang X.J."/>
            <person name="Zhu J.G."/>
            <person name="Ruan X.D."/>
            <person name="Zhao L."/>
            <person name="Wei J.T."/>
            <person name="Ye R.Z."/>
            <person name="Que T.C."/>
            <person name="Du C.H."/>
            <person name="Zhou Y.H."/>
            <person name="Cheng J.X."/>
            <person name="Dai P.F."/>
            <person name="Guo W.B."/>
            <person name="Han X.H."/>
            <person name="Huang E.J."/>
            <person name="Li L.F."/>
            <person name="Wei W."/>
            <person name="Gao Y.C."/>
            <person name="Liu J.Z."/>
            <person name="Shao H.Z."/>
            <person name="Wang X."/>
            <person name="Wang C.C."/>
            <person name="Yang T.C."/>
            <person name="Huo Q.B."/>
            <person name="Li W."/>
            <person name="Chen H.Y."/>
            <person name="Chen S.E."/>
            <person name="Zhou L.G."/>
            <person name="Ni X.B."/>
            <person name="Tian J.H."/>
            <person name="Sheng Y."/>
            <person name="Liu T."/>
            <person name="Pan Y.S."/>
            <person name="Xia L.Y."/>
            <person name="Li J."/>
            <person name="Zhao F."/>
            <person name="Cao W.C."/>
        </authorList>
    </citation>
    <scope>NUCLEOTIDE SEQUENCE [LARGE SCALE GENOMIC DNA]</scope>
    <source>
        <strain evidence="4">HaeL-2018</strain>
    </source>
</reference>
<dbReference type="AlphaFoldDB" id="A0A9J6H645"/>
<protein>
    <submittedName>
        <fullName evidence="4">Uncharacterized protein</fullName>
    </submittedName>
</protein>
<dbReference type="GO" id="GO:0005975">
    <property type="term" value="P:carbohydrate metabolic process"/>
    <property type="evidence" value="ECO:0007669"/>
    <property type="project" value="InterPro"/>
</dbReference>
<organism evidence="4 5">
    <name type="scientific">Haemaphysalis longicornis</name>
    <name type="common">Bush tick</name>
    <dbReference type="NCBI Taxonomy" id="44386"/>
    <lineage>
        <taxon>Eukaryota</taxon>
        <taxon>Metazoa</taxon>
        <taxon>Ecdysozoa</taxon>
        <taxon>Arthropoda</taxon>
        <taxon>Chelicerata</taxon>
        <taxon>Arachnida</taxon>
        <taxon>Acari</taxon>
        <taxon>Parasitiformes</taxon>
        <taxon>Ixodida</taxon>
        <taxon>Ixodoidea</taxon>
        <taxon>Ixodidae</taxon>
        <taxon>Haemaphysalinae</taxon>
        <taxon>Haemaphysalis</taxon>
    </lineage>
</organism>
<feature type="binding site" evidence="2">
    <location>
        <position position="475"/>
    </location>
    <ligand>
        <name>Zn(2+)</name>
        <dbReference type="ChEBI" id="CHEBI:29105"/>
    </ligand>
</feature>
<evidence type="ECO:0000256" key="1">
    <source>
        <dbReference type="ARBA" id="ARBA00007179"/>
    </source>
</evidence>
<comment type="caution">
    <text evidence="4">The sequence shown here is derived from an EMBL/GenBank/DDBJ whole genome shotgun (WGS) entry which is preliminary data.</text>
</comment>
<dbReference type="InterPro" id="IPR020464">
    <property type="entry name" value="LanC-like_prot_euk"/>
</dbReference>
<dbReference type="GO" id="GO:0046872">
    <property type="term" value="F:metal ion binding"/>
    <property type="evidence" value="ECO:0007669"/>
    <property type="project" value="UniProtKB-KW"/>
</dbReference>
<dbReference type="PRINTS" id="PR01951">
    <property type="entry name" value="LANCEUKARYTE"/>
</dbReference>
<dbReference type="InterPro" id="IPR012341">
    <property type="entry name" value="6hp_glycosidase-like_sf"/>
</dbReference>
<accession>A0A9J6H645</accession>
<gene>
    <name evidence="4" type="ORF">HPB48_008835</name>
</gene>
<dbReference type="SUPFAM" id="SSF158745">
    <property type="entry name" value="LanC-like"/>
    <property type="match status" value="1"/>
</dbReference>
<name>A0A9J6H645_HAELO</name>
<evidence type="ECO:0000313" key="5">
    <source>
        <dbReference type="Proteomes" id="UP000821853"/>
    </source>
</evidence>
<feature type="region of interest" description="Disordered" evidence="3">
    <location>
        <begin position="499"/>
        <end position="551"/>
    </location>
</feature>
<keyword evidence="5" id="KW-1185">Reference proteome</keyword>
<dbReference type="InterPro" id="IPR007822">
    <property type="entry name" value="LANC-like"/>
</dbReference>
<dbReference type="CDD" id="cd04794">
    <property type="entry name" value="euk_LANCL"/>
    <property type="match status" value="1"/>
</dbReference>
<dbReference type="EMBL" id="JABSTR010000011">
    <property type="protein sequence ID" value="KAH9382303.1"/>
    <property type="molecule type" value="Genomic_DNA"/>
</dbReference>
<dbReference type="GO" id="GO:0005886">
    <property type="term" value="C:plasma membrane"/>
    <property type="evidence" value="ECO:0007669"/>
    <property type="project" value="TreeGrafter"/>
</dbReference>
<dbReference type="Pfam" id="PF05147">
    <property type="entry name" value="LANC_like"/>
    <property type="match status" value="1"/>
</dbReference>
<dbReference type="SMART" id="SM01260">
    <property type="entry name" value="LANC_like"/>
    <property type="match status" value="1"/>
</dbReference>